<feature type="compositionally biased region" description="Polar residues" evidence="1">
    <location>
        <begin position="180"/>
        <end position="189"/>
    </location>
</feature>
<feature type="region of interest" description="Disordered" evidence="1">
    <location>
        <begin position="138"/>
        <end position="197"/>
    </location>
</feature>
<dbReference type="HOGENOM" id="CLU_850150_0_0_1"/>
<evidence type="ECO:0000256" key="1">
    <source>
        <dbReference type="SAM" id="MobiDB-lite"/>
    </source>
</evidence>
<dbReference type="RefSeq" id="XP_007413761.1">
    <property type="nucleotide sequence ID" value="XM_007413699.1"/>
</dbReference>
<dbReference type="InParanoid" id="F4RXH9"/>
<dbReference type="KEGG" id="mlr:MELLADRAFT_109756"/>
<feature type="signal peptide" evidence="2">
    <location>
        <begin position="1"/>
        <end position="26"/>
    </location>
</feature>
<dbReference type="VEuPathDB" id="FungiDB:MELLADRAFT_109756"/>
<dbReference type="EMBL" id="GL883127">
    <property type="protein sequence ID" value="EGG02968.1"/>
    <property type="molecule type" value="Genomic_DNA"/>
</dbReference>
<dbReference type="Proteomes" id="UP000001072">
    <property type="component" value="Unassembled WGS sequence"/>
</dbReference>
<dbReference type="GeneID" id="18923857"/>
<feature type="region of interest" description="Disordered" evidence="1">
    <location>
        <begin position="51"/>
        <end position="109"/>
    </location>
</feature>
<accession>F4RXH9</accession>
<keyword evidence="2" id="KW-0732">Signal</keyword>
<proteinExistence type="predicted"/>
<dbReference type="AlphaFoldDB" id="F4RXH9"/>
<evidence type="ECO:0000313" key="4">
    <source>
        <dbReference type="Proteomes" id="UP000001072"/>
    </source>
</evidence>
<protein>
    <recommendedName>
        <fullName evidence="5">Secreted protein</fullName>
    </recommendedName>
</protein>
<evidence type="ECO:0000313" key="3">
    <source>
        <dbReference type="EMBL" id="EGG02968.1"/>
    </source>
</evidence>
<reference evidence="4" key="1">
    <citation type="journal article" date="2011" name="Proc. Natl. Acad. Sci. U.S.A.">
        <title>Obligate biotrophy features unraveled by the genomic analysis of rust fungi.</title>
        <authorList>
            <person name="Duplessis S."/>
            <person name="Cuomo C.A."/>
            <person name="Lin Y.-C."/>
            <person name="Aerts A."/>
            <person name="Tisserant E."/>
            <person name="Veneault-Fourrey C."/>
            <person name="Joly D.L."/>
            <person name="Hacquard S."/>
            <person name="Amselem J."/>
            <person name="Cantarel B.L."/>
            <person name="Chiu R."/>
            <person name="Coutinho P.M."/>
            <person name="Feau N."/>
            <person name="Field M."/>
            <person name="Frey P."/>
            <person name="Gelhaye E."/>
            <person name="Goldberg J."/>
            <person name="Grabherr M.G."/>
            <person name="Kodira C.D."/>
            <person name="Kohler A."/>
            <person name="Kuees U."/>
            <person name="Lindquist E.A."/>
            <person name="Lucas S.M."/>
            <person name="Mago R."/>
            <person name="Mauceli E."/>
            <person name="Morin E."/>
            <person name="Murat C."/>
            <person name="Pangilinan J.L."/>
            <person name="Park R."/>
            <person name="Pearson M."/>
            <person name="Quesneville H."/>
            <person name="Rouhier N."/>
            <person name="Sakthikumar S."/>
            <person name="Salamov A.A."/>
            <person name="Schmutz J."/>
            <person name="Selles B."/>
            <person name="Shapiro H."/>
            <person name="Tanguay P."/>
            <person name="Tuskan G.A."/>
            <person name="Henrissat B."/>
            <person name="Van de Peer Y."/>
            <person name="Rouze P."/>
            <person name="Ellis J.G."/>
            <person name="Dodds P.N."/>
            <person name="Schein J.E."/>
            <person name="Zhong S."/>
            <person name="Hamelin R.C."/>
            <person name="Grigoriev I.V."/>
            <person name="Szabo L.J."/>
            <person name="Martin F."/>
        </authorList>
    </citation>
    <scope>NUCLEOTIDE SEQUENCE [LARGE SCALE GENOMIC DNA]</scope>
    <source>
        <strain evidence="4">98AG31 / pathotype 3-4-7</strain>
    </source>
</reference>
<name>F4RXH9_MELLP</name>
<evidence type="ECO:0000256" key="2">
    <source>
        <dbReference type="SAM" id="SignalP"/>
    </source>
</evidence>
<dbReference type="OrthoDB" id="10605905at2759"/>
<organism evidence="4">
    <name type="scientific">Melampsora larici-populina (strain 98AG31 / pathotype 3-4-7)</name>
    <name type="common">Poplar leaf rust fungus</name>
    <dbReference type="NCBI Taxonomy" id="747676"/>
    <lineage>
        <taxon>Eukaryota</taxon>
        <taxon>Fungi</taxon>
        <taxon>Dikarya</taxon>
        <taxon>Basidiomycota</taxon>
        <taxon>Pucciniomycotina</taxon>
        <taxon>Pucciniomycetes</taxon>
        <taxon>Pucciniales</taxon>
        <taxon>Melampsoraceae</taxon>
        <taxon>Melampsora</taxon>
    </lineage>
</organism>
<feature type="chain" id="PRO_5003315585" description="Secreted protein" evidence="2">
    <location>
        <begin position="27"/>
        <end position="327"/>
    </location>
</feature>
<keyword evidence="4" id="KW-1185">Reference proteome</keyword>
<evidence type="ECO:0008006" key="5">
    <source>
        <dbReference type="Google" id="ProtNLM"/>
    </source>
</evidence>
<sequence>MKMRSLRIFAPYALLILCGLVNWTHSNPTPMTESDVANLVADESLSDGKFVTTGVNHGRTADPSSQVLERVEPESAKTNENFKSLAGDDARGSQTNHASKPKTPAQGEKKTFLQKLRSFFADGPVKVRKKIKQWFSKAKPSKYDKKKVNNPKANPKKDLLYIPEPKTSAVENSAKEKPNDSSVHVQQIGNKKPQEEFRTPTPRIKEASQQDEFFASDRSVKDWEEIENMFSPLSAFDESEEVKGSQHDVLAFINGRIHEVTAILEKPETIPSGFPMDQEFLKTLQKTMEDEESQYRSSRSIVEKAKFTFTKEENKSLHTGWNIIILD</sequence>
<gene>
    <name evidence="3" type="ORF">MELLADRAFT_109756</name>
</gene>